<dbReference type="Proteomes" id="UP000823889">
    <property type="component" value="Unassembled WGS sequence"/>
</dbReference>
<dbReference type="InterPro" id="IPR003744">
    <property type="entry name" value="YhhQ"/>
</dbReference>
<keyword evidence="1" id="KW-1133">Transmembrane helix</keyword>
<feature type="transmembrane region" description="Helical" evidence="1">
    <location>
        <begin position="27"/>
        <end position="46"/>
    </location>
</feature>
<reference evidence="2" key="1">
    <citation type="journal article" date="2021" name="PeerJ">
        <title>Extensive microbial diversity within the chicken gut microbiome revealed by metagenomics and culture.</title>
        <authorList>
            <person name="Gilroy R."/>
            <person name="Ravi A."/>
            <person name="Getino M."/>
            <person name="Pursley I."/>
            <person name="Horton D.L."/>
            <person name="Alikhan N.F."/>
            <person name="Baker D."/>
            <person name="Gharbi K."/>
            <person name="Hall N."/>
            <person name="Watson M."/>
            <person name="Adriaenssens E.M."/>
            <person name="Foster-Nyarko E."/>
            <person name="Jarju S."/>
            <person name="Secka A."/>
            <person name="Antonio M."/>
            <person name="Oren A."/>
            <person name="Chaudhuri R.R."/>
            <person name="La Ragione R."/>
            <person name="Hildebrand F."/>
            <person name="Pallen M.J."/>
        </authorList>
    </citation>
    <scope>NUCLEOTIDE SEQUENCE</scope>
    <source>
        <strain evidence="2">9264</strain>
    </source>
</reference>
<feature type="transmembrane region" description="Helical" evidence="1">
    <location>
        <begin position="58"/>
        <end position="77"/>
    </location>
</feature>
<keyword evidence="1" id="KW-0812">Transmembrane</keyword>
<feature type="transmembrane region" description="Helical" evidence="1">
    <location>
        <begin position="147"/>
        <end position="168"/>
    </location>
</feature>
<dbReference type="PANTHER" id="PTHR34300:SF2">
    <property type="entry name" value="QUEUOSINE PRECURSOR TRANSPORTER-RELATED"/>
    <property type="match status" value="1"/>
</dbReference>
<proteinExistence type="predicted"/>
<dbReference type="EMBL" id="DWUQ01000066">
    <property type="protein sequence ID" value="HJD44067.1"/>
    <property type="molecule type" value="Genomic_DNA"/>
</dbReference>
<protein>
    <submittedName>
        <fullName evidence="2">VUT family protein</fullName>
    </submittedName>
</protein>
<dbReference type="AlphaFoldDB" id="A0A9D2RI48"/>
<feature type="transmembrane region" description="Helical" evidence="1">
    <location>
        <begin position="122"/>
        <end position="141"/>
    </location>
</feature>
<keyword evidence="1" id="KW-0472">Membrane</keyword>
<name>A0A9D2RI48_9BURK</name>
<dbReference type="Pfam" id="PF02592">
    <property type="entry name" value="Vut_1"/>
    <property type="match status" value="1"/>
</dbReference>
<gene>
    <name evidence="2" type="ORF">H9906_03455</name>
</gene>
<sequence>MFRLLLLTAFVDSVLLANIFLDTFIPLPVFGLFSVGSIFFAAVFTLRDRLHSYGLPTVYLAIAAALLVNTLYGLWITQIPIRFIMASFVAILVSELTNTAVFQRLHQWHWHRRVLSSNALSIPLDSLSFTCLAFVGSLPLYDIGQILYVDILGKFLIAALIAYLPFVAPKVRTANALSPSTV</sequence>
<feature type="transmembrane region" description="Helical" evidence="1">
    <location>
        <begin position="83"/>
        <end position="102"/>
    </location>
</feature>
<evidence type="ECO:0000256" key="1">
    <source>
        <dbReference type="SAM" id="Phobius"/>
    </source>
</evidence>
<evidence type="ECO:0000313" key="3">
    <source>
        <dbReference type="Proteomes" id="UP000823889"/>
    </source>
</evidence>
<evidence type="ECO:0000313" key="2">
    <source>
        <dbReference type="EMBL" id="HJD44067.1"/>
    </source>
</evidence>
<dbReference type="PANTHER" id="PTHR34300">
    <property type="entry name" value="QUEUOSINE PRECURSOR TRANSPORTER-RELATED"/>
    <property type="match status" value="1"/>
</dbReference>
<accession>A0A9D2RI48</accession>
<organism evidence="2 3">
    <name type="scientific">Candidatus Paenalcaligenes intestinipullorum</name>
    <dbReference type="NCBI Taxonomy" id="2838718"/>
    <lineage>
        <taxon>Bacteria</taxon>
        <taxon>Pseudomonadati</taxon>
        <taxon>Pseudomonadota</taxon>
        <taxon>Betaproteobacteria</taxon>
        <taxon>Burkholderiales</taxon>
        <taxon>Alcaligenaceae</taxon>
        <taxon>Paenalcaligenes</taxon>
    </lineage>
</organism>
<reference evidence="2" key="2">
    <citation type="submission" date="2021-04" db="EMBL/GenBank/DDBJ databases">
        <authorList>
            <person name="Gilroy R."/>
        </authorList>
    </citation>
    <scope>NUCLEOTIDE SEQUENCE</scope>
    <source>
        <strain evidence="2">9264</strain>
    </source>
</reference>
<comment type="caution">
    <text evidence="2">The sequence shown here is derived from an EMBL/GenBank/DDBJ whole genome shotgun (WGS) entry which is preliminary data.</text>
</comment>